<feature type="compositionally biased region" description="Polar residues" evidence="1">
    <location>
        <begin position="11"/>
        <end position="20"/>
    </location>
</feature>
<dbReference type="Proteomes" id="UP000464330">
    <property type="component" value="Chromosome"/>
</dbReference>
<feature type="region of interest" description="Disordered" evidence="1">
    <location>
        <begin position="1"/>
        <end position="20"/>
    </location>
</feature>
<dbReference type="EMBL" id="CP019717">
    <property type="protein sequence ID" value="QHZ50383.1"/>
    <property type="molecule type" value="Genomic_DNA"/>
</dbReference>
<evidence type="ECO:0000256" key="1">
    <source>
        <dbReference type="SAM" id="MobiDB-lite"/>
    </source>
</evidence>
<evidence type="ECO:0000313" key="3">
    <source>
        <dbReference type="Proteomes" id="UP000464330"/>
    </source>
</evidence>
<proteinExistence type="predicted"/>
<gene>
    <name evidence="2" type="ORF">ERICV_01212</name>
</gene>
<dbReference type="AlphaFoldDB" id="A0A6C0QNZ7"/>
<dbReference type="RefSeq" id="WP_162544271.1">
    <property type="nucleotide sequence ID" value="NZ_CP019651.1"/>
</dbReference>
<evidence type="ECO:0000313" key="2">
    <source>
        <dbReference type="EMBL" id="QHZ50383.1"/>
    </source>
</evidence>
<protein>
    <submittedName>
        <fullName evidence="2">Uncharacterized protein</fullName>
    </submittedName>
</protein>
<name>A0A6C0QNZ7_9BACL</name>
<feature type="compositionally biased region" description="Basic residues" evidence="1">
    <location>
        <begin position="1"/>
        <end position="10"/>
    </location>
</feature>
<accession>A0A6C0QNZ7</accession>
<organism evidence="2 3">
    <name type="scientific">Paenibacillus larvae subsp. larvae</name>
    <dbReference type="NCBI Taxonomy" id="147375"/>
    <lineage>
        <taxon>Bacteria</taxon>
        <taxon>Bacillati</taxon>
        <taxon>Bacillota</taxon>
        <taxon>Bacilli</taxon>
        <taxon>Bacillales</taxon>
        <taxon>Paenibacillaceae</taxon>
        <taxon>Paenibacillus</taxon>
    </lineage>
</organism>
<sequence length="102" mass="11506">MEGKKTKGSKQAKSESGSAQFTMRVMESSVCEVCKRQCARGIRYLAPHVSTGSYRPGSSLYTYKKASLIILSIESLMMYLQRFVFLFDCIKVFDLQLLVCLS</sequence>
<reference evidence="2 3" key="1">
    <citation type="journal article" date="2020" name="Int. J. Med. Microbiol.">
        <title>Discovery of Paenibacillus larvae ERIC V: Phenotypic and genomic comparison to genotypes ERIC I-IV reveal different inventories of virulence factors which correlate with epidemiological prevalences of American Foulbrood.</title>
        <authorList>
            <person name="Beims H."/>
            <person name="Bunk B."/>
            <person name="Erler S."/>
            <person name="Mohr K.I."/>
            <person name="Sproer C."/>
            <person name="Pradella S."/>
            <person name="Gunther G."/>
            <person name="Rohde M."/>
            <person name="von der Ohe W."/>
            <person name="Steinert M."/>
        </authorList>
    </citation>
    <scope>NUCLEOTIDE SEQUENCE [LARGE SCALE GENOMIC DNA]</scope>
    <source>
        <strain evidence="2">Eric_V</strain>
    </source>
</reference>